<reference evidence="7" key="1">
    <citation type="journal article" date="2020" name="Int. J. Syst. Evol. Microbiol.">
        <title>Aquipluma nitroreducens gen. nov. sp. nov., a novel facultatively anaerobic bacterium isolated from a freshwater lake.</title>
        <authorList>
            <person name="Watanabe M."/>
            <person name="Kojima H."/>
            <person name="Fukui M."/>
        </authorList>
    </citation>
    <scope>NUCLEOTIDE SEQUENCE</scope>
    <source>
        <strain evidence="7">MeG22</strain>
    </source>
</reference>
<dbReference type="AlphaFoldDB" id="A0A5K7SD49"/>
<feature type="transmembrane region" description="Helical" evidence="5">
    <location>
        <begin position="109"/>
        <end position="126"/>
    </location>
</feature>
<feature type="transmembrane region" description="Helical" evidence="5">
    <location>
        <begin position="332"/>
        <end position="350"/>
    </location>
</feature>
<sequence>MYEKIWNRDFILLTLSNFFMCITYYALISALPVYLVNELHAGKSQVGLVLAAYTIASVLIRPFSGFALDKFGRRTILLLALIFYTSLFAGYLIAFSIVALIFLRFAQGLTWGVTTISGSTIAVDIIPTAKRGEGIGYFSLSTTMGMSVGPIVGAFIIHHGGYSELFLSALFISLMSLIFAYSIRLPRKLTTRKEIDFSVGNLFHRKSILPSINLLVIMTTYGGLLSFIALFGREIGIENTSLFFLIFAAGIGISRLTAGKTFDRKGPLGILTFCLLLMIFGFPLLALVRNAAGFYLSGLIIGFGIGVIFPTFQTIVNNLADDRNRGAANSTLYTALDLGMGLGMIVSGLIAQYISIQAVFLLSSLVCIAGLAFFRMKVIGPYNRNYKNS</sequence>
<dbReference type="GO" id="GO:0022857">
    <property type="term" value="F:transmembrane transporter activity"/>
    <property type="evidence" value="ECO:0007669"/>
    <property type="project" value="InterPro"/>
</dbReference>
<dbReference type="InterPro" id="IPR036259">
    <property type="entry name" value="MFS_trans_sf"/>
</dbReference>
<keyword evidence="4 5" id="KW-0472">Membrane</keyword>
<feature type="transmembrane region" description="Helical" evidence="5">
    <location>
        <begin position="294"/>
        <end position="320"/>
    </location>
</feature>
<dbReference type="InterPro" id="IPR011701">
    <property type="entry name" value="MFS"/>
</dbReference>
<comment type="subcellular location">
    <subcellularLocation>
        <location evidence="1">Membrane</location>
        <topology evidence="1">Multi-pass membrane protein</topology>
    </subcellularLocation>
</comment>
<evidence type="ECO:0000256" key="1">
    <source>
        <dbReference type="ARBA" id="ARBA00004141"/>
    </source>
</evidence>
<dbReference type="CDD" id="cd17489">
    <property type="entry name" value="MFS_YfcJ_like"/>
    <property type="match status" value="1"/>
</dbReference>
<dbReference type="PROSITE" id="PS00216">
    <property type="entry name" value="SUGAR_TRANSPORT_1"/>
    <property type="match status" value="1"/>
</dbReference>
<evidence type="ECO:0000256" key="4">
    <source>
        <dbReference type="ARBA" id="ARBA00023136"/>
    </source>
</evidence>
<dbReference type="EMBL" id="AP018694">
    <property type="protein sequence ID" value="BBE19376.1"/>
    <property type="molecule type" value="Genomic_DNA"/>
</dbReference>
<dbReference type="RefSeq" id="WP_318347624.1">
    <property type="nucleotide sequence ID" value="NZ_AP018694.1"/>
</dbReference>
<dbReference type="InterPro" id="IPR005829">
    <property type="entry name" value="Sugar_transporter_CS"/>
</dbReference>
<feature type="transmembrane region" description="Helical" evidence="5">
    <location>
        <begin position="237"/>
        <end position="256"/>
    </location>
</feature>
<evidence type="ECO:0000259" key="6">
    <source>
        <dbReference type="PROSITE" id="PS50850"/>
    </source>
</evidence>
<evidence type="ECO:0000256" key="5">
    <source>
        <dbReference type="SAM" id="Phobius"/>
    </source>
</evidence>
<protein>
    <submittedName>
        <fullName evidence="7">Major facilitator family transporter</fullName>
    </submittedName>
</protein>
<feature type="transmembrane region" description="Helical" evidence="5">
    <location>
        <begin position="165"/>
        <end position="183"/>
    </location>
</feature>
<evidence type="ECO:0000256" key="2">
    <source>
        <dbReference type="ARBA" id="ARBA00022692"/>
    </source>
</evidence>
<organism evidence="7 8">
    <name type="scientific">Aquipluma nitroreducens</name>
    <dbReference type="NCBI Taxonomy" id="2010828"/>
    <lineage>
        <taxon>Bacteria</taxon>
        <taxon>Pseudomonadati</taxon>
        <taxon>Bacteroidota</taxon>
        <taxon>Bacteroidia</taxon>
        <taxon>Marinilabiliales</taxon>
        <taxon>Prolixibacteraceae</taxon>
        <taxon>Aquipluma</taxon>
    </lineage>
</organism>
<dbReference type="PROSITE" id="PS50850">
    <property type="entry name" value="MFS"/>
    <property type="match status" value="1"/>
</dbReference>
<feature type="transmembrane region" description="Helical" evidence="5">
    <location>
        <begin position="12"/>
        <end position="34"/>
    </location>
</feature>
<feature type="transmembrane region" description="Helical" evidence="5">
    <location>
        <begin position="356"/>
        <end position="374"/>
    </location>
</feature>
<keyword evidence="3 5" id="KW-1133">Transmembrane helix</keyword>
<evidence type="ECO:0000256" key="3">
    <source>
        <dbReference type="ARBA" id="ARBA00022989"/>
    </source>
</evidence>
<feature type="transmembrane region" description="Helical" evidence="5">
    <location>
        <begin position="76"/>
        <end position="103"/>
    </location>
</feature>
<dbReference type="Pfam" id="PF07690">
    <property type="entry name" value="MFS_1"/>
    <property type="match status" value="1"/>
</dbReference>
<accession>A0A5K7SD49</accession>
<dbReference type="KEGG" id="anf:AQPE_3561"/>
<feature type="transmembrane region" description="Helical" evidence="5">
    <location>
        <begin position="212"/>
        <end position="231"/>
    </location>
</feature>
<dbReference type="Gene3D" id="1.20.1250.20">
    <property type="entry name" value="MFS general substrate transporter like domains"/>
    <property type="match status" value="1"/>
</dbReference>
<feature type="transmembrane region" description="Helical" evidence="5">
    <location>
        <begin position="268"/>
        <end position="288"/>
    </location>
</feature>
<dbReference type="InterPro" id="IPR052714">
    <property type="entry name" value="MFS_Exporter"/>
</dbReference>
<feature type="transmembrane region" description="Helical" evidence="5">
    <location>
        <begin position="138"/>
        <end position="159"/>
    </location>
</feature>
<gene>
    <name evidence="7" type="ORF">AQPE_3561</name>
</gene>
<evidence type="ECO:0000313" key="7">
    <source>
        <dbReference type="EMBL" id="BBE19376.1"/>
    </source>
</evidence>
<feature type="transmembrane region" description="Helical" evidence="5">
    <location>
        <begin position="46"/>
        <end position="64"/>
    </location>
</feature>
<proteinExistence type="predicted"/>
<keyword evidence="8" id="KW-1185">Reference proteome</keyword>
<evidence type="ECO:0000313" key="8">
    <source>
        <dbReference type="Proteomes" id="UP001193389"/>
    </source>
</evidence>
<dbReference type="Proteomes" id="UP001193389">
    <property type="component" value="Chromosome"/>
</dbReference>
<dbReference type="InterPro" id="IPR020846">
    <property type="entry name" value="MFS_dom"/>
</dbReference>
<dbReference type="PANTHER" id="PTHR23531:SF1">
    <property type="entry name" value="QUINOLENE RESISTANCE PROTEIN NORA"/>
    <property type="match status" value="1"/>
</dbReference>
<name>A0A5K7SD49_9BACT</name>
<dbReference type="SUPFAM" id="SSF103473">
    <property type="entry name" value="MFS general substrate transporter"/>
    <property type="match status" value="1"/>
</dbReference>
<dbReference type="PANTHER" id="PTHR23531">
    <property type="entry name" value="QUINOLENE RESISTANCE PROTEIN NORA"/>
    <property type="match status" value="1"/>
</dbReference>
<keyword evidence="2 5" id="KW-0812">Transmembrane</keyword>
<feature type="domain" description="Major facilitator superfamily (MFS) profile" evidence="6">
    <location>
        <begin position="9"/>
        <end position="382"/>
    </location>
</feature>
<dbReference type="GO" id="GO:0016020">
    <property type="term" value="C:membrane"/>
    <property type="evidence" value="ECO:0007669"/>
    <property type="project" value="UniProtKB-SubCell"/>
</dbReference>